<sequence length="101" mass="11944">MHTGGMEFGPTHHDGSLHGWDAHRARWQAVLNEREIPRRGLQRDCRVLVTARIVWEIDGEEYRDTLAYAWAPRRLVLVEVLDDRRLTHGVWLHVSDVRRRD</sequence>
<evidence type="ECO:0000313" key="1">
    <source>
        <dbReference type="EMBL" id="MCP2265588.1"/>
    </source>
</evidence>
<keyword evidence="2" id="KW-1185">Reference proteome</keyword>
<evidence type="ECO:0000313" key="2">
    <source>
        <dbReference type="Proteomes" id="UP001139493"/>
    </source>
</evidence>
<gene>
    <name evidence="1" type="ORF">APR03_002944</name>
</gene>
<reference evidence="1" key="1">
    <citation type="submission" date="2022-06" db="EMBL/GenBank/DDBJ databases">
        <title>Genomic Encyclopedia of Archaeal and Bacterial Type Strains, Phase II (KMG-II): from individual species to whole genera.</title>
        <authorList>
            <person name="Goeker M."/>
        </authorList>
    </citation>
    <scope>NUCLEOTIDE SEQUENCE</scope>
    <source>
        <strain evidence="1">DSM 26652</strain>
    </source>
</reference>
<dbReference type="Proteomes" id="UP001139493">
    <property type="component" value="Unassembled WGS sequence"/>
</dbReference>
<proteinExistence type="predicted"/>
<protein>
    <submittedName>
        <fullName evidence="1">Uncharacterized protein</fullName>
    </submittedName>
</protein>
<comment type="caution">
    <text evidence="1">The sequence shown here is derived from an EMBL/GenBank/DDBJ whole genome shotgun (WGS) entry which is preliminary data.</text>
</comment>
<dbReference type="EMBL" id="JAMTCS010000008">
    <property type="protein sequence ID" value="MCP2265588.1"/>
    <property type="molecule type" value="Genomic_DNA"/>
</dbReference>
<name>A0A9X2G4W4_9MICO</name>
<dbReference type="AlphaFoldDB" id="A0A9X2G4W4"/>
<organism evidence="1 2">
    <name type="scientific">Promicromonospora thailandica</name>
    <dbReference type="NCBI Taxonomy" id="765201"/>
    <lineage>
        <taxon>Bacteria</taxon>
        <taxon>Bacillati</taxon>
        <taxon>Actinomycetota</taxon>
        <taxon>Actinomycetes</taxon>
        <taxon>Micrococcales</taxon>
        <taxon>Promicromonosporaceae</taxon>
        <taxon>Promicromonospora</taxon>
    </lineage>
</organism>
<accession>A0A9X2G4W4</accession>